<organism evidence="2 3">
    <name type="scientific">Enterococcus hermanniensis</name>
    <dbReference type="NCBI Taxonomy" id="249189"/>
    <lineage>
        <taxon>Bacteria</taxon>
        <taxon>Bacillati</taxon>
        <taxon>Bacillota</taxon>
        <taxon>Bacilli</taxon>
        <taxon>Lactobacillales</taxon>
        <taxon>Enterococcaceae</taxon>
        <taxon>Enterococcus</taxon>
    </lineage>
</organism>
<keyword evidence="1" id="KW-1133">Transmembrane helix</keyword>
<dbReference type="Proteomes" id="UP000182077">
    <property type="component" value="Unassembled WGS sequence"/>
</dbReference>
<keyword evidence="1" id="KW-0812">Transmembrane</keyword>
<comment type="caution">
    <text evidence="2">The sequence shown here is derived from an EMBL/GenBank/DDBJ whole genome shotgun (WGS) entry which is preliminary data.</text>
</comment>
<feature type="transmembrane region" description="Helical" evidence="1">
    <location>
        <begin position="47"/>
        <end position="66"/>
    </location>
</feature>
<sequence length="130" mass="15057">MSIHQPYMLFYAISMVATVFLVGLHYAKVREKMTQQLTTKINLIAKVSFGLYLAQTIPLTILRLILSRLAFLPAWGFVILVPLGYLFVWLSSFGIAYFCYKVPPFGRLIGRPQKRRYLVKEVFVHDKINQ</sequence>
<dbReference type="STRING" id="249189.RV04_GL001598"/>
<feature type="transmembrane region" description="Helical" evidence="1">
    <location>
        <begin position="6"/>
        <end position="27"/>
    </location>
</feature>
<evidence type="ECO:0000256" key="1">
    <source>
        <dbReference type="SAM" id="Phobius"/>
    </source>
</evidence>
<name>A0A1L8TNX4_9ENTE</name>
<keyword evidence="3" id="KW-1185">Reference proteome</keyword>
<reference evidence="2 3" key="1">
    <citation type="submission" date="2014-12" db="EMBL/GenBank/DDBJ databases">
        <title>Draft genome sequences of 29 type strains of Enterococci.</title>
        <authorList>
            <person name="Zhong Z."/>
            <person name="Sun Z."/>
            <person name="Liu W."/>
            <person name="Zhang W."/>
            <person name="Zhang H."/>
        </authorList>
    </citation>
    <scope>NUCLEOTIDE SEQUENCE [LARGE SCALE GENOMIC DNA]</scope>
    <source>
        <strain evidence="2 3">DSM 17122</strain>
    </source>
</reference>
<protein>
    <submittedName>
        <fullName evidence="2">Uncharacterized protein</fullName>
    </submittedName>
</protein>
<keyword evidence="1" id="KW-0472">Membrane</keyword>
<gene>
    <name evidence="2" type="ORF">RV04_GL001598</name>
</gene>
<evidence type="ECO:0000313" key="3">
    <source>
        <dbReference type="Proteomes" id="UP000182077"/>
    </source>
</evidence>
<evidence type="ECO:0000313" key="2">
    <source>
        <dbReference type="EMBL" id="OJG45832.1"/>
    </source>
</evidence>
<dbReference type="AlphaFoldDB" id="A0A1L8TNX4"/>
<proteinExistence type="predicted"/>
<feature type="transmembrane region" description="Helical" evidence="1">
    <location>
        <begin position="72"/>
        <end position="100"/>
    </location>
</feature>
<dbReference type="EMBL" id="JXKQ01000004">
    <property type="protein sequence ID" value="OJG45832.1"/>
    <property type="molecule type" value="Genomic_DNA"/>
</dbReference>
<accession>A0A1L8TNX4</accession>